<evidence type="ECO:0000313" key="6">
    <source>
        <dbReference type="Proteomes" id="UP001220324"/>
    </source>
</evidence>
<dbReference type="PANTHER" id="PTHR35185">
    <property type="entry name" value="SERINE/THREONINE-RICH PROTEIN ADG2-RELATED"/>
    <property type="match status" value="1"/>
</dbReference>
<feature type="chain" id="PRO_5042192057" description="Yeast cell wall synthesis Kre9/Knh1-like N-terminal domain-containing protein" evidence="3">
    <location>
        <begin position="19"/>
        <end position="224"/>
    </location>
</feature>
<name>A0AAD6CQX4_9EURO</name>
<dbReference type="InterPro" id="IPR018466">
    <property type="entry name" value="Kre9/Knh1-like_N"/>
</dbReference>
<feature type="signal peptide" evidence="3">
    <location>
        <begin position="1"/>
        <end position="18"/>
    </location>
</feature>
<keyword evidence="1 3" id="KW-0732">Signal</keyword>
<evidence type="ECO:0000256" key="2">
    <source>
        <dbReference type="SAM" id="MobiDB-lite"/>
    </source>
</evidence>
<proteinExistence type="predicted"/>
<dbReference type="InterPro" id="IPR052479">
    <property type="entry name" value="GPI-anchor_Adhesion_Reg"/>
</dbReference>
<evidence type="ECO:0000256" key="3">
    <source>
        <dbReference type="SAM" id="SignalP"/>
    </source>
</evidence>
<evidence type="ECO:0000259" key="4">
    <source>
        <dbReference type="Pfam" id="PF10342"/>
    </source>
</evidence>
<sequence>MRFTLALSALAMAISVGAIEVTEPKEGADIAASSSLDVKWTFVNTDETSLDIYLTNNAVYPPVNKKLATDISTSDGSHTVNVGDIASGHGYQISLKSDADHNTGILAQSNQFNVTESASSSTSSSSTESSTSSTTKTSAASSKDAVSTTTSTGSGMTTTMTMTGTAATTSGTASSASGLKTSASSGTNSTAAATATQSTGAGFAIAAHPAAALGVVGGALAFML</sequence>
<evidence type="ECO:0000256" key="1">
    <source>
        <dbReference type="ARBA" id="ARBA00022729"/>
    </source>
</evidence>
<dbReference type="Pfam" id="PF10342">
    <property type="entry name" value="Kre9_KNH"/>
    <property type="match status" value="1"/>
</dbReference>
<gene>
    <name evidence="5" type="ORF">N7494_008570</name>
</gene>
<feature type="domain" description="Yeast cell wall synthesis Kre9/Knh1-like N-terminal" evidence="4">
    <location>
        <begin position="24"/>
        <end position="114"/>
    </location>
</feature>
<reference evidence="5 6" key="1">
    <citation type="journal article" date="2023" name="IMA Fungus">
        <title>Comparative genomic study of the Penicillium genus elucidates a diverse pangenome and 15 lateral gene transfer events.</title>
        <authorList>
            <person name="Petersen C."/>
            <person name="Sorensen T."/>
            <person name="Nielsen M.R."/>
            <person name="Sondergaard T.E."/>
            <person name="Sorensen J.L."/>
            <person name="Fitzpatrick D.A."/>
            <person name="Frisvad J.C."/>
            <person name="Nielsen K.L."/>
        </authorList>
    </citation>
    <scope>NUCLEOTIDE SEQUENCE [LARGE SCALE GENOMIC DNA]</scope>
    <source>
        <strain evidence="5 6">IBT 35679</strain>
    </source>
</reference>
<keyword evidence="6" id="KW-1185">Reference proteome</keyword>
<evidence type="ECO:0000313" key="5">
    <source>
        <dbReference type="EMBL" id="KAJ5532018.1"/>
    </source>
</evidence>
<dbReference type="PANTHER" id="PTHR35185:SF1">
    <property type="entry name" value="UPF0619 GPI-ANCHORED MEMBRANE PROTEIN C1322.10"/>
    <property type="match status" value="1"/>
</dbReference>
<comment type="caution">
    <text evidence="5">The sequence shown here is derived from an EMBL/GenBank/DDBJ whole genome shotgun (WGS) entry which is preliminary data.</text>
</comment>
<dbReference type="AlphaFoldDB" id="A0AAD6CQX4"/>
<dbReference type="EMBL" id="JAQIZZ010000007">
    <property type="protein sequence ID" value="KAJ5532018.1"/>
    <property type="molecule type" value="Genomic_DNA"/>
</dbReference>
<organism evidence="5 6">
    <name type="scientific">Penicillium frequentans</name>
    <dbReference type="NCBI Taxonomy" id="3151616"/>
    <lineage>
        <taxon>Eukaryota</taxon>
        <taxon>Fungi</taxon>
        <taxon>Dikarya</taxon>
        <taxon>Ascomycota</taxon>
        <taxon>Pezizomycotina</taxon>
        <taxon>Eurotiomycetes</taxon>
        <taxon>Eurotiomycetidae</taxon>
        <taxon>Eurotiales</taxon>
        <taxon>Aspergillaceae</taxon>
        <taxon>Penicillium</taxon>
    </lineage>
</organism>
<protein>
    <recommendedName>
        <fullName evidence="4">Yeast cell wall synthesis Kre9/Knh1-like N-terminal domain-containing protein</fullName>
    </recommendedName>
</protein>
<accession>A0AAD6CQX4</accession>
<dbReference type="Proteomes" id="UP001220324">
    <property type="component" value="Unassembled WGS sequence"/>
</dbReference>
<feature type="region of interest" description="Disordered" evidence="2">
    <location>
        <begin position="117"/>
        <end position="187"/>
    </location>
</feature>